<evidence type="ECO:0000256" key="1">
    <source>
        <dbReference type="ARBA" id="ARBA00022468"/>
    </source>
</evidence>
<dbReference type="PANTHER" id="PTHR24113">
    <property type="entry name" value="RAN GTPASE-ACTIVATING PROTEIN 1"/>
    <property type="match status" value="1"/>
</dbReference>
<accession>A0A086TJK5</accession>
<protein>
    <recommendedName>
        <fullName evidence="6">RNI-like protein</fullName>
    </recommendedName>
</protein>
<dbReference type="GO" id="GO:0006913">
    <property type="term" value="P:nucleocytoplasmic transport"/>
    <property type="evidence" value="ECO:0007669"/>
    <property type="project" value="TreeGrafter"/>
</dbReference>
<dbReference type="Gene3D" id="3.80.10.10">
    <property type="entry name" value="Ribonuclease Inhibitor"/>
    <property type="match status" value="4"/>
</dbReference>
<dbReference type="InterPro" id="IPR032675">
    <property type="entry name" value="LRR_dom_sf"/>
</dbReference>
<dbReference type="InterPro" id="IPR001611">
    <property type="entry name" value="Leu-rich_rpt"/>
</dbReference>
<dbReference type="GO" id="GO:0048471">
    <property type="term" value="C:perinuclear region of cytoplasm"/>
    <property type="evidence" value="ECO:0007669"/>
    <property type="project" value="TreeGrafter"/>
</dbReference>
<keyword evidence="2" id="KW-0433">Leucine-rich repeat</keyword>
<evidence type="ECO:0000313" key="4">
    <source>
        <dbReference type="EMBL" id="KFH62132.1"/>
    </source>
</evidence>
<dbReference type="Pfam" id="PF13516">
    <property type="entry name" value="LRR_6"/>
    <property type="match status" value="12"/>
</dbReference>
<dbReference type="SMART" id="SM00368">
    <property type="entry name" value="LRR_RI"/>
    <property type="match status" value="12"/>
</dbReference>
<dbReference type="AlphaFoldDB" id="A0A086TJK5"/>
<keyword evidence="5" id="KW-1185">Reference proteome</keyword>
<keyword evidence="1" id="KW-0343">GTPase activation</keyword>
<dbReference type="InterPro" id="IPR027038">
    <property type="entry name" value="RanGap"/>
</dbReference>
<dbReference type="GO" id="GO:0005829">
    <property type="term" value="C:cytosol"/>
    <property type="evidence" value="ECO:0007669"/>
    <property type="project" value="TreeGrafter"/>
</dbReference>
<keyword evidence="3" id="KW-0677">Repeat</keyword>
<dbReference type="GO" id="GO:0005634">
    <property type="term" value="C:nucleus"/>
    <property type="evidence" value="ECO:0007669"/>
    <property type="project" value="TreeGrafter"/>
</dbReference>
<evidence type="ECO:0000256" key="2">
    <source>
        <dbReference type="ARBA" id="ARBA00022614"/>
    </source>
</evidence>
<dbReference type="OrthoDB" id="120976at2759"/>
<dbReference type="EMBL" id="KN042433">
    <property type="protein sequence ID" value="KFH62132.1"/>
    <property type="molecule type" value="Genomic_DNA"/>
</dbReference>
<evidence type="ECO:0000256" key="3">
    <source>
        <dbReference type="ARBA" id="ARBA00022737"/>
    </source>
</evidence>
<dbReference type="Proteomes" id="UP000243308">
    <property type="component" value="Unassembled WGS sequence"/>
</dbReference>
<evidence type="ECO:0000313" key="5">
    <source>
        <dbReference type="Proteomes" id="UP000243308"/>
    </source>
</evidence>
<gene>
    <name evidence="4" type="ORF">MVEG_11771</name>
</gene>
<organism evidence="4 5">
    <name type="scientific">Podila verticillata NRRL 6337</name>
    <dbReference type="NCBI Taxonomy" id="1069443"/>
    <lineage>
        <taxon>Eukaryota</taxon>
        <taxon>Fungi</taxon>
        <taxon>Fungi incertae sedis</taxon>
        <taxon>Mucoromycota</taxon>
        <taxon>Mortierellomycotina</taxon>
        <taxon>Mortierellomycetes</taxon>
        <taxon>Mortierellales</taxon>
        <taxon>Mortierellaceae</taxon>
        <taxon>Podila</taxon>
    </lineage>
</organism>
<reference evidence="4 5" key="1">
    <citation type="submission" date="2011-02" db="EMBL/GenBank/DDBJ databases">
        <title>The Genome Sequence of Mortierella verticillata NRRL 6337.</title>
        <authorList>
            <consortium name="The Broad Institute Genome Sequencing Platform"/>
            <person name="Russ C."/>
            <person name="Cuomo C."/>
            <person name="Burger G."/>
            <person name="Gray M.W."/>
            <person name="Holland P.W.H."/>
            <person name="King N."/>
            <person name="Lang F.B.F."/>
            <person name="Roger A.J."/>
            <person name="Ruiz-Trillo I."/>
            <person name="Young S.K."/>
            <person name="Zeng Q."/>
            <person name="Gargeya S."/>
            <person name="Alvarado L."/>
            <person name="Berlin A."/>
            <person name="Chapman S.B."/>
            <person name="Chen Z."/>
            <person name="Freedman E."/>
            <person name="Gellesch M."/>
            <person name="Goldberg J."/>
            <person name="Griggs A."/>
            <person name="Gujja S."/>
            <person name="Heilman E."/>
            <person name="Heiman D."/>
            <person name="Howarth C."/>
            <person name="Mehta T."/>
            <person name="Neiman D."/>
            <person name="Pearson M."/>
            <person name="Roberts A."/>
            <person name="Saif S."/>
            <person name="Shea T."/>
            <person name="Shenoy N."/>
            <person name="Sisk P."/>
            <person name="Stolte C."/>
            <person name="Sykes S."/>
            <person name="White J."/>
            <person name="Yandava C."/>
            <person name="Haas B."/>
            <person name="Nusbaum C."/>
            <person name="Birren B."/>
        </authorList>
    </citation>
    <scope>NUCLEOTIDE SEQUENCE [LARGE SCALE GENOMIC DNA]</scope>
    <source>
        <strain evidence="4 5">NRRL 6337</strain>
    </source>
</reference>
<dbReference type="GO" id="GO:0005096">
    <property type="term" value="F:GTPase activator activity"/>
    <property type="evidence" value="ECO:0007669"/>
    <property type="project" value="UniProtKB-KW"/>
</dbReference>
<dbReference type="PANTHER" id="PTHR24113:SF12">
    <property type="entry name" value="RAN GTPASE-ACTIVATING PROTEIN 1"/>
    <property type="match status" value="1"/>
</dbReference>
<name>A0A086TJK5_9FUNG</name>
<dbReference type="GO" id="GO:0031267">
    <property type="term" value="F:small GTPase binding"/>
    <property type="evidence" value="ECO:0007669"/>
    <property type="project" value="TreeGrafter"/>
</dbReference>
<sequence>MQIQEFLELQKQMNDRLILIQSKIEAILTQQLELGEHPTPWLFIVLPENPAKYDPGNWFRTKFRLHFICECGEHTKAGNSKLPHHLHLAKHEGYLICEPAKLFKKYGPFLLLMLELFKFGLADSVKQNSEVITAIDYSLECINRQLVKAQVSSSGDFIETDPRAAMTYQDLTNYLSDVKGLESVELRQLGSFLKTSKKENLLGNLYQMTTSDGHIKWVCHDHYRVNYQETHVQRLRDVVKLAQGEFDEQLGRITITLTSSLAATDFYHAIRPVKSVLELNVDLVLPEDLIKISDTPSHLRKLSFGMVPGSNGVKGFGLLPEVIKINPGLTTLDLQRNSIGDRGAQALSEALKTNSALTTLFLYNNSIGDNGAQALSEALKTNSTLTTLSLESNSVGDNGAQALAEALKTNSTLTTLNLESNSIWFKGLLAFYEAMTTNSTLTILHLQRNEISDNIALALSEALKTNSSLTTLDLQGNLIGDDGAQALSEALKTNSTLATLYLGTNSIEGNGAQALAEALKINSTLTTLDLWRNSIGDNGAQALAEALKTNSTLTTLDLWGNSIGDNGAQVLSDALKTDSTLATLYLGTNSIGDNGAQALAEALKINSNLTTLDLWSNSIGDSGAQALAEALKTNSTLTTLDLWSNSIGDNGAQALHQVSQTSRCHIIR</sequence>
<proteinExistence type="predicted"/>
<evidence type="ECO:0008006" key="6">
    <source>
        <dbReference type="Google" id="ProtNLM"/>
    </source>
</evidence>
<dbReference type="CDD" id="cd00116">
    <property type="entry name" value="LRR_RI"/>
    <property type="match status" value="1"/>
</dbReference>
<dbReference type="SUPFAM" id="SSF52047">
    <property type="entry name" value="RNI-like"/>
    <property type="match status" value="1"/>
</dbReference>